<dbReference type="EMBL" id="MIKC01000010">
    <property type="protein sequence ID" value="OEG22888.1"/>
    <property type="molecule type" value="Genomic_DNA"/>
</dbReference>
<evidence type="ECO:0000313" key="3">
    <source>
        <dbReference type="Proteomes" id="UP000094469"/>
    </source>
</evidence>
<dbReference type="AlphaFoldDB" id="A0A1E5HD67"/>
<evidence type="ECO:0000313" key="2">
    <source>
        <dbReference type="EMBL" id="OEG22888.1"/>
    </source>
</evidence>
<accession>A0A1E5HD67</accession>
<reference evidence="3" key="1">
    <citation type="submission" date="2016-09" db="EMBL/GenBank/DDBJ databases">
        <authorList>
            <person name="Gulvik C.A."/>
        </authorList>
    </citation>
    <scope>NUCLEOTIDE SEQUENCE [LARGE SCALE GENOMIC DNA]</scope>
    <source>
        <strain evidence="3">LMG 26676</strain>
    </source>
</reference>
<dbReference type="RefSeq" id="WP_141707033.1">
    <property type="nucleotide sequence ID" value="NZ_JAFBEZ010000019.1"/>
</dbReference>
<organism evidence="2 3">
    <name type="scientific">Enterococcus ureilyticus</name>
    <dbReference type="NCBI Taxonomy" id="1131292"/>
    <lineage>
        <taxon>Bacteria</taxon>
        <taxon>Bacillati</taxon>
        <taxon>Bacillota</taxon>
        <taxon>Bacilli</taxon>
        <taxon>Lactobacillales</taxon>
        <taxon>Enterococcaceae</taxon>
        <taxon>Enterococcus</taxon>
    </lineage>
</organism>
<gene>
    <name evidence="2" type="ORF">BCR24_14265</name>
</gene>
<evidence type="ECO:0000256" key="1">
    <source>
        <dbReference type="SAM" id="MobiDB-lite"/>
    </source>
</evidence>
<proteinExistence type="predicted"/>
<comment type="caution">
    <text evidence="2">The sequence shown here is derived from an EMBL/GenBank/DDBJ whole genome shotgun (WGS) entry which is preliminary data.</text>
</comment>
<sequence length="94" mass="9855">MLNALLPVVASAEDLSPSEVFYRDHIVVYNVAAKAPQLKNEAPLDPGGSFISGGGFVGARSSSGRSRQTSSRSNSNYTSSSSRSSSGRFSAGRR</sequence>
<name>A0A1E5HD67_9ENTE</name>
<dbReference type="Proteomes" id="UP000094469">
    <property type="component" value="Unassembled WGS sequence"/>
</dbReference>
<keyword evidence="3" id="KW-1185">Reference proteome</keyword>
<feature type="compositionally biased region" description="Low complexity" evidence="1">
    <location>
        <begin position="58"/>
        <end position="94"/>
    </location>
</feature>
<protein>
    <submittedName>
        <fullName evidence="2">Uncharacterized protein</fullName>
    </submittedName>
</protein>
<feature type="region of interest" description="Disordered" evidence="1">
    <location>
        <begin position="55"/>
        <end position="94"/>
    </location>
</feature>